<feature type="region of interest" description="Disordered" evidence="12">
    <location>
        <begin position="1"/>
        <end position="41"/>
    </location>
</feature>
<dbReference type="KEGG" id="gog:C1280_20295"/>
<dbReference type="PROSITE" id="PS50123">
    <property type="entry name" value="CHER"/>
    <property type="match status" value="1"/>
</dbReference>
<dbReference type="Proteomes" id="UP000245802">
    <property type="component" value="Chromosome"/>
</dbReference>
<evidence type="ECO:0000256" key="6">
    <source>
        <dbReference type="ARBA" id="ARBA00022737"/>
    </source>
</evidence>
<keyword evidence="3" id="KW-0997">Cell inner membrane</keyword>
<dbReference type="InterPro" id="IPR036890">
    <property type="entry name" value="HATPase_C_sf"/>
</dbReference>
<feature type="domain" description="PAC" evidence="15">
    <location>
        <begin position="1325"/>
        <end position="1384"/>
    </location>
</feature>
<evidence type="ECO:0000259" key="17">
    <source>
        <dbReference type="PROSITE" id="PS50123"/>
    </source>
</evidence>
<dbReference type="Gene3D" id="3.40.50.180">
    <property type="entry name" value="Methylesterase CheB, C-terminal domain"/>
    <property type="match status" value="1"/>
</dbReference>
<feature type="domain" description="PAS" evidence="14">
    <location>
        <begin position="1259"/>
        <end position="1329"/>
    </location>
</feature>
<dbReference type="Pfam" id="PF01739">
    <property type="entry name" value="CheR"/>
    <property type="match status" value="1"/>
</dbReference>
<dbReference type="InterPro" id="IPR000780">
    <property type="entry name" value="CheR_MeTrfase"/>
</dbReference>
<evidence type="ECO:0000256" key="10">
    <source>
        <dbReference type="PROSITE-ProRule" id="PRU00050"/>
    </source>
</evidence>
<dbReference type="Pfam" id="PF01339">
    <property type="entry name" value="CheB_methylest"/>
    <property type="match status" value="1"/>
</dbReference>
<dbReference type="InterPro" id="IPR022641">
    <property type="entry name" value="CheR_N"/>
</dbReference>
<evidence type="ECO:0000256" key="8">
    <source>
        <dbReference type="ARBA" id="ARBA00022989"/>
    </source>
</evidence>
<dbReference type="GO" id="GO:0005886">
    <property type="term" value="C:plasma membrane"/>
    <property type="evidence" value="ECO:0007669"/>
    <property type="project" value="UniProtKB-SubCell"/>
</dbReference>
<dbReference type="Pfam" id="PF08448">
    <property type="entry name" value="PAS_4"/>
    <property type="match status" value="4"/>
</dbReference>
<dbReference type="Pfam" id="PF13596">
    <property type="entry name" value="PAS_10"/>
    <property type="match status" value="1"/>
</dbReference>
<proteinExistence type="predicted"/>
<feature type="domain" description="CheR-type methyltransferase" evidence="17">
    <location>
        <begin position="250"/>
        <end position="510"/>
    </location>
</feature>
<dbReference type="SUPFAM" id="SSF55785">
    <property type="entry name" value="PYP-like sensor domain (PAS domain)"/>
    <property type="match status" value="9"/>
</dbReference>
<keyword evidence="6" id="KW-0677">Repeat</keyword>
<reference evidence="18 19" key="1">
    <citation type="submission" date="2018-01" db="EMBL/GenBank/DDBJ databases">
        <title>G. obscuriglobus.</title>
        <authorList>
            <person name="Franke J."/>
            <person name="Blomberg W."/>
            <person name="Selmecki A."/>
        </authorList>
    </citation>
    <scope>NUCLEOTIDE SEQUENCE [LARGE SCALE GENOMIC DNA]</scope>
    <source>
        <strain evidence="18 19">DSM 5831</strain>
    </source>
</reference>
<dbReference type="Gene3D" id="3.30.565.10">
    <property type="entry name" value="Histidine kinase-like ATPase, C-terminal domain"/>
    <property type="match status" value="1"/>
</dbReference>
<dbReference type="Pfam" id="PF13426">
    <property type="entry name" value="PAS_9"/>
    <property type="match status" value="1"/>
</dbReference>
<feature type="coiled-coil region" evidence="11">
    <location>
        <begin position="692"/>
        <end position="765"/>
    </location>
</feature>
<dbReference type="GO" id="GO:0008984">
    <property type="term" value="F:protein-glutamate methylesterase activity"/>
    <property type="evidence" value="ECO:0007669"/>
    <property type="project" value="InterPro"/>
</dbReference>
<feature type="domain" description="PAC" evidence="15">
    <location>
        <begin position="1709"/>
        <end position="1759"/>
    </location>
</feature>
<evidence type="ECO:0000256" key="4">
    <source>
        <dbReference type="ARBA" id="ARBA00022679"/>
    </source>
</evidence>
<dbReference type="CDD" id="cd00130">
    <property type="entry name" value="PAS"/>
    <property type="match status" value="5"/>
</dbReference>
<dbReference type="SMART" id="SM00086">
    <property type="entry name" value="PAC"/>
    <property type="match status" value="6"/>
</dbReference>
<dbReference type="PRINTS" id="PR00996">
    <property type="entry name" value="CHERMTFRASE"/>
</dbReference>
<keyword evidence="4" id="KW-0808">Transferase</keyword>
<dbReference type="InterPro" id="IPR022642">
    <property type="entry name" value="CheR_C"/>
</dbReference>
<feature type="domain" description="PAC" evidence="15">
    <location>
        <begin position="1581"/>
        <end position="1633"/>
    </location>
</feature>
<dbReference type="Pfam" id="PF02518">
    <property type="entry name" value="HATPase_c"/>
    <property type="match status" value="1"/>
</dbReference>
<dbReference type="InterPro" id="IPR011712">
    <property type="entry name" value="Sig_transdc_His_kin_sub3_dim/P"/>
</dbReference>
<dbReference type="Pfam" id="PF03705">
    <property type="entry name" value="CheR_N"/>
    <property type="match status" value="1"/>
</dbReference>
<dbReference type="PANTHER" id="PTHR24422">
    <property type="entry name" value="CHEMOTAXIS PROTEIN METHYLTRANSFERASE"/>
    <property type="match status" value="1"/>
</dbReference>
<dbReference type="SUPFAM" id="SSF55874">
    <property type="entry name" value="ATPase domain of HSP90 chaperone/DNA topoisomerase II/histidine kinase"/>
    <property type="match status" value="1"/>
</dbReference>
<dbReference type="InterPro" id="IPR000673">
    <property type="entry name" value="Sig_transdc_resp-reg_Me-estase"/>
</dbReference>
<evidence type="ECO:0000259" key="15">
    <source>
        <dbReference type="PROSITE" id="PS50113"/>
    </source>
</evidence>
<comment type="caution">
    <text evidence="10">Lacks conserved residue(s) required for the propagation of feature annotation.</text>
</comment>
<dbReference type="Gene3D" id="1.20.5.1930">
    <property type="match status" value="1"/>
</dbReference>
<dbReference type="InterPro" id="IPR035965">
    <property type="entry name" value="PAS-like_dom_sf"/>
</dbReference>
<evidence type="ECO:0000256" key="9">
    <source>
        <dbReference type="ARBA" id="ARBA00023136"/>
    </source>
</evidence>
<dbReference type="InterPro" id="IPR035909">
    <property type="entry name" value="CheB_C"/>
</dbReference>
<dbReference type="SUPFAM" id="SSF52738">
    <property type="entry name" value="Methylesterase CheB, C-terminal domain"/>
    <property type="match status" value="1"/>
</dbReference>
<dbReference type="PROSITE" id="PS50113">
    <property type="entry name" value="PAC"/>
    <property type="match status" value="6"/>
</dbReference>
<dbReference type="GO" id="GO:0046983">
    <property type="term" value="F:protein dimerization activity"/>
    <property type="evidence" value="ECO:0007669"/>
    <property type="project" value="InterPro"/>
</dbReference>
<feature type="region of interest" description="Disordered" evidence="12">
    <location>
        <begin position="1815"/>
        <end position="1838"/>
    </location>
</feature>
<keyword evidence="19" id="KW-1185">Reference proteome</keyword>
<protein>
    <submittedName>
        <fullName evidence="18">PAS domain S-box protein</fullName>
    </submittedName>
</protein>
<evidence type="ECO:0000313" key="18">
    <source>
        <dbReference type="EMBL" id="AWM39094.1"/>
    </source>
</evidence>
<dbReference type="InterPro" id="IPR003594">
    <property type="entry name" value="HATPase_dom"/>
</dbReference>
<dbReference type="InterPro" id="IPR050903">
    <property type="entry name" value="Bact_Chemotaxis_MeTrfase"/>
</dbReference>
<dbReference type="InterPro" id="IPR005467">
    <property type="entry name" value="His_kinase_dom"/>
</dbReference>
<evidence type="ECO:0000256" key="2">
    <source>
        <dbReference type="ARBA" id="ARBA00022475"/>
    </source>
</evidence>
<dbReference type="EMBL" id="CP025958">
    <property type="protein sequence ID" value="AWM39094.1"/>
    <property type="molecule type" value="Genomic_DNA"/>
</dbReference>
<dbReference type="InterPro" id="IPR000700">
    <property type="entry name" value="PAS-assoc_C"/>
</dbReference>
<dbReference type="GO" id="GO:0000166">
    <property type="term" value="F:nucleotide binding"/>
    <property type="evidence" value="ECO:0007669"/>
    <property type="project" value="UniProtKB-KW"/>
</dbReference>
<dbReference type="InterPro" id="IPR000014">
    <property type="entry name" value="PAS"/>
</dbReference>
<evidence type="ECO:0000256" key="3">
    <source>
        <dbReference type="ARBA" id="ARBA00022519"/>
    </source>
</evidence>
<keyword evidence="5" id="KW-0812">Transmembrane</keyword>
<dbReference type="Gene3D" id="2.10.70.100">
    <property type="match status" value="2"/>
</dbReference>
<evidence type="ECO:0000256" key="7">
    <source>
        <dbReference type="ARBA" id="ARBA00022741"/>
    </source>
</evidence>
<dbReference type="FunFam" id="2.10.70.100:FF:000001">
    <property type="entry name" value="Sensory transduction histidine kinase"/>
    <property type="match status" value="1"/>
</dbReference>
<dbReference type="GO" id="GO:0006935">
    <property type="term" value="P:chemotaxis"/>
    <property type="evidence" value="ECO:0007669"/>
    <property type="project" value="InterPro"/>
</dbReference>
<feature type="region of interest" description="Disordered" evidence="12">
    <location>
        <begin position="533"/>
        <end position="564"/>
    </location>
</feature>
<name>A0A2Z3HBR5_9BACT</name>
<organism evidence="18 19">
    <name type="scientific">Gemmata obscuriglobus</name>
    <dbReference type="NCBI Taxonomy" id="114"/>
    <lineage>
        <taxon>Bacteria</taxon>
        <taxon>Pseudomonadati</taxon>
        <taxon>Planctomycetota</taxon>
        <taxon>Planctomycetia</taxon>
        <taxon>Gemmatales</taxon>
        <taxon>Gemmataceae</taxon>
        <taxon>Gemmata</taxon>
    </lineage>
</organism>
<keyword evidence="7" id="KW-0547">Nucleotide-binding</keyword>
<dbReference type="SMART" id="SM00091">
    <property type="entry name" value="PAS"/>
    <property type="match status" value="8"/>
</dbReference>
<dbReference type="Gene3D" id="3.40.50.150">
    <property type="entry name" value="Vaccinia Virus protein VP39"/>
    <property type="match status" value="1"/>
</dbReference>
<dbReference type="Gene3D" id="3.30.450.20">
    <property type="entry name" value="PAS domain"/>
    <property type="match status" value="9"/>
</dbReference>
<dbReference type="CDD" id="cd16434">
    <property type="entry name" value="CheB-CheR_fusion"/>
    <property type="match status" value="1"/>
</dbReference>
<dbReference type="PROSITE" id="PS50109">
    <property type="entry name" value="HIS_KIN"/>
    <property type="match status" value="1"/>
</dbReference>
<dbReference type="SUPFAM" id="SSF53335">
    <property type="entry name" value="S-adenosyl-L-methionine-dependent methyltransferases"/>
    <property type="match status" value="1"/>
</dbReference>
<sequence>MPFAVVSRGPYRSQGHASMADEIAPAPPAPEGPPDAEQDRLAQPVDAEQPPRLPFPVVGVGASAGGLEAFSAFLAAMPPDAGMAFVFILHLPPDHNSLLADILARRTAMPVHQVEDGLAVEPDHVYVTRPGHVVGIREGRLRVGPELGGPRAANRPVDDFFRTLAEEQRERAVCVLLSGMGSNGTAGAQAVKAVGGLCVAQDPDSAQYPSMPRHLIDAGYADYIVRPADLPDVLLTYARSRYATGGREADARAALEREQQHLREVVAILRTRTRQDFTGYKKPTILRRVQRRMGLLRVPTMAEYARHLRQSPNEVTGLADDLLIHVTGFFRDPEAWEVLREKVIAPLVRTREAGGPVRAWVAACSSGEEAYTLAMILVEESDRADKRLDIKVFATDLADRTLSHARAGVYPGGIESEISSERLRRFFTREDEVYRVRQELRDRVVFAPQNILQDPPFSRLDIATCRNLLIYLEAEVQKRVLTLLHFGLREGGALFLGTSETIGGAEELFEPVDKKARIYRRVGPTRHGLVEFPLPRPVPPLAAPDEARGQAPAPRPSPPGDRSVGELTRQALLEHHAPPAVAVDRDFRVVYYHGDTSPFLRQASGEPTRDLLLLAREGVRGAVRLALQQAAAQQQPATARDGWVERPGRRVRVEVTASPVPAGTRAGHFVVSFEEYGEVPAAAGPDGETGDLARLRAELQSTIEELQTSNEELKASHEEAMSVNEELQSANEELETSKEEMQSLNEELRTVNAQLRAKMEEHQAASSDLTSLLTSTDIAVLFLDTRFRIRRFTPAVRDLLDLIPGDIGRPLTALARKFDDPHLDDDCRAVLERLAPVAREVPTAAGRHYLRRVLPYRTVDDRIDGVVVTFVDVTERKRAEDALAAEKGYAESIVETLHEPLLILHPDLTVKGVNPAFYTHFRVNPAGTIGRKVYHLGNGQWDIPALRTLLEDVLPGSNVFNDYEVTHEFEGLGRRVMLVNGRRLDHAQLILLGVRDITDRKRAEEALRESNVRFRSIANLVPDLLWSSRSDGYTEWYNQRWSEYTGQTLEQAADWGWTDAIHPDDREGSARRYGAAVSAGKALVQEHRIRRHDGAYRWFLVRAEPVRDETGRLTMFGSATDTHDQRTMMAAVLASEEKYRTLFEAIDAGFAIFEMIYDAAGAPADLRYVETNPAFERQAGRRPGPGQTMRELFPAAGDMWLADYAEVARTGRSKRFVDQAPGLGRWFDVFVFPVAAGRLAALVRDVTTEKQAEDALRASEARYRALVESQVEMVAQFRPDGTLLFVNGAYARAFGTTPERLTGTNFWDLIPPEGHAAVRARLDALTPETPLVQIENMIAAAGGPRWTLWTNRALTFDAAGRVAEAQSAGVDITDRKRAEAALQRSERRLAAVAAHLPSAAVFVVGRDLRYQLADGEAMRDAGAAPADFVGKTVREAIGPALADGYEGHYRAALGGAPFRHEHTIHGRHYVTHGVPLRDAAGEIDAALAVSYDITARKQTETALHEGEERLRLAVAIGELGTWDWDTRTRRVVWNDTHFAMQGYAVGEVAPSYEAWVARVHPDDRAGAVAALESARDVRAVYRHEFRSAHPDGSVRWLSARGRFFYDEAGAAVRMIGVMRDVTEQRVAEDALRRSEERLRLALSAARMGTWTWDVAADAHRRDASLNALLGLPAAETTAPFEEFLAHIHPDDREAVRAAFDQSVRHGRLLSTEFRAVWPDGTVRWLRDQGDVFGTAGQARMTGACVDVTERREAEDAVRASEERLRLILESATDFAIITLDAGRAVTTWSPGAEATFGFTAGEMMGRPGDLLFTPEDRASGAPEQEATEARETGRAAEERWHVRKDGSRFWASGVLAPLGTDGANGFVKVLRDLTERKRAEDELRRARDELELRVAERTTELAAALDALETEMQRRRDLVRRLGTAQEDERQRVARDLHDTVGQLMAGLALAFKAVEQSGALPAAAVTRLADAQRVMNELGREVHGLAVRLRPTALDDFGLEAALAQLVTEWSGRTGVPAEFHASGLARLPREIETAVYRVVQEALTNVAKHANATTAGVAVARPDGFVSVVIEDDGAGFDPLAPPKGRLGLLGMRERVELLGGSIDIESSPGAGTTVTVQIPVAQNGGES</sequence>
<gene>
    <name evidence="18" type="ORF">C1280_20295</name>
</gene>
<feature type="domain" description="PAS" evidence="14">
    <location>
        <begin position="1634"/>
        <end position="1706"/>
    </location>
</feature>
<dbReference type="GO" id="GO:0000156">
    <property type="term" value="F:phosphorelay response regulator activity"/>
    <property type="evidence" value="ECO:0007669"/>
    <property type="project" value="InterPro"/>
</dbReference>
<dbReference type="CDD" id="cd16917">
    <property type="entry name" value="HATPase_UhpB-NarQ-NarX-like"/>
    <property type="match status" value="1"/>
</dbReference>
<feature type="domain" description="PAC" evidence="15">
    <location>
        <begin position="1083"/>
        <end position="1134"/>
    </location>
</feature>
<dbReference type="PROSITE" id="PS50112">
    <property type="entry name" value="PAS"/>
    <property type="match status" value="3"/>
</dbReference>
<evidence type="ECO:0000256" key="5">
    <source>
        <dbReference type="ARBA" id="ARBA00022692"/>
    </source>
</evidence>
<keyword evidence="11" id="KW-0175">Coiled coil</keyword>
<dbReference type="NCBIfam" id="TIGR00229">
    <property type="entry name" value="sensory_box"/>
    <property type="match status" value="4"/>
</dbReference>
<evidence type="ECO:0000313" key="19">
    <source>
        <dbReference type="Proteomes" id="UP000245802"/>
    </source>
</evidence>
<evidence type="ECO:0000259" key="16">
    <source>
        <dbReference type="PROSITE" id="PS50122"/>
    </source>
</evidence>
<evidence type="ECO:0000259" key="14">
    <source>
        <dbReference type="PROSITE" id="PS50112"/>
    </source>
</evidence>
<dbReference type="InterPro" id="IPR029063">
    <property type="entry name" value="SAM-dependent_MTases_sf"/>
</dbReference>
<dbReference type="SMART" id="SM00138">
    <property type="entry name" value="MeTrc"/>
    <property type="match status" value="1"/>
</dbReference>
<comment type="subcellular location">
    <subcellularLocation>
        <location evidence="1">Cell inner membrane</location>
        <topology evidence="1">Multi-pass membrane protein</topology>
    </subcellularLocation>
</comment>
<dbReference type="Pfam" id="PF07730">
    <property type="entry name" value="HisKA_3"/>
    <property type="match status" value="1"/>
</dbReference>
<dbReference type="PROSITE" id="PS50122">
    <property type="entry name" value="CHEB"/>
    <property type="match status" value="1"/>
</dbReference>
<dbReference type="SMART" id="SM00387">
    <property type="entry name" value="HATPase_c"/>
    <property type="match status" value="1"/>
</dbReference>
<feature type="domain" description="Histidine kinase" evidence="13">
    <location>
        <begin position="2037"/>
        <end position="2125"/>
    </location>
</feature>
<feature type="domain" description="PAS" evidence="14">
    <location>
        <begin position="1760"/>
        <end position="1817"/>
    </location>
</feature>
<evidence type="ECO:0000256" key="11">
    <source>
        <dbReference type="SAM" id="Coils"/>
    </source>
</evidence>
<dbReference type="SUPFAM" id="SSF47757">
    <property type="entry name" value="Chemotaxis receptor methyltransferase CheR, N-terminal domain"/>
    <property type="match status" value="1"/>
</dbReference>
<dbReference type="InterPro" id="IPR013655">
    <property type="entry name" value="PAS_fold_3"/>
</dbReference>
<keyword evidence="2" id="KW-1003">Cell membrane</keyword>
<dbReference type="PANTHER" id="PTHR24422:SF27">
    <property type="entry name" value="PROTEIN-GLUTAMATE O-METHYLTRANSFERASE"/>
    <property type="match status" value="1"/>
</dbReference>
<dbReference type="InterPro" id="IPR001610">
    <property type="entry name" value="PAC"/>
</dbReference>
<feature type="domain" description="PAC" evidence="15">
    <location>
        <begin position="1454"/>
        <end position="1505"/>
    </location>
</feature>
<accession>A0A2Z3HBR5</accession>
<dbReference type="FunFam" id="3.30.450.20:FF:000099">
    <property type="entry name" value="Sensory box sensor histidine kinase"/>
    <property type="match status" value="1"/>
</dbReference>
<dbReference type="OrthoDB" id="288469at2"/>
<dbReference type="GO" id="GO:0008757">
    <property type="term" value="F:S-adenosylmethionine-dependent methyltransferase activity"/>
    <property type="evidence" value="ECO:0007669"/>
    <property type="project" value="InterPro"/>
</dbReference>
<feature type="domain" description="CheB-type methylesterase" evidence="16">
    <location>
        <begin position="54"/>
        <end position="241"/>
    </location>
</feature>
<dbReference type="GO" id="GO:0005737">
    <property type="term" value="C:cytoplasm"/>
    <property type="evidence" value="ECO:0007669"/>
    <property type="project" value="InterPro"/>
</dbReference>
<dbReference type="GO" id="GO:0000155">
    <property type="term" value="F:phosphorelay sensor kinase activity"/>
    <property type="evidence" value="ECO:0007669"/>
    <property type="project" value="InterPro"/>
</dbReference>
<feature type="compositionally biased region" description="Basic and acidic residues" evidence="12">
    <location>
        <begin position="1827"/>
        <end position="1838"/>
    </location>
</feature>
<keyword evidence="8" id="KW-1133">Transmembrane helix</keyword>
<evidence type="ECO:0000259" key="13">
    <source>
        <dbReference type="PROSITE" id="PS50109"/>
    </source>
</evidence>
<keyword evidence="9" id="KW-0472">Membrane</keyword>
<evidence type="ECO:0000256" key="12">
    <source>
        <dbReference type="SAM" id="MobiDB-lite"/>
    </source>
</evidence>
<evidence type="ECO:0000256" key="1">
    <source>
        <dbReference type="ARBA" id="ARBA00004429"/>
    </source>
</evidence>
<feature type="domain" description="PAC" evidence="15">
    <location>
        <begin position="1835"/>
        <end position="1885"/>
    </location>
</feature>
<dbReference type="Pfam" id="PF08447">
    <property type="entry name" value="PAS_3"/>
    <property type="match status" value="3"/>
</dbReference>
<feature type="coiled-coil region" evidence="11">
    <location>
        <begin position="1869"/>
        <end position="1900"/>
    </location>
</feature>
<dbReference type="InterPro" id="IPR013656">
    <property type="entry name" value="PAS_4"/>
</dbReference>